<dbReference type="Proteomes" id="UP001233535">
    <property type="component" value="Unassembled WGS sequence"/>
</dbReference>
<dbReference type="SUPFAM" id="SSF51419">
    <property type="entry name" value="PLP-binding barrel"/>
    <property type="match status" value="1"/>
</dbReference>
<feature type="binding site" evidence="5">
    <location>
        <position position="389"/>
    </location>
    <ligand>
        <name>substrate</name>
    </ligand>
</feature>
<keyword evidence="3 5" id="KW-0663">Pyridoxal phosphate</keyword>
<keyword evidence="4 5" id="KW-0456">Lyase</keyword>
<dbReference type="InterPro" id="IPR009006">
    <property type="entry name" value="Ala_racemase/Decarboxylase_C"/>
</dbReference>
<dbReference type="PANTHER" id="PTHR43727:SF2">
    <property type="entry name" value="GROUP IV DECARBOXYLASE"/>
    <property type="match status" value="1"/>
</dbReference>
<evidence type="ECO:0000313" key="10">
    <source>
        <dbReference type="Proteomes" id="UP001233535"/>
    </source>
</evidence>
<dbReference type="RefSeq" id="WP_309260617.1">
    <property type="nucleotide sequence ID" value="NZ_JARUHG010000001.1"/>
</dbReference>
<evidence type="ECO:0000256" key="5">
    <source>
        <dbReference type="HAMAP-Rule" id="MF_02120"/>
    </source>
</evidence>
<gene>
    <name evidence="5 9" type="primary">lysA</name>
    <name evidence="9" type="ORF">P8609_00380</name>
</gene>
<evidence type="ECO:0000256" key="3">
    <source>
        <dbReference type="ARBA" id="ARBA00022898"/>
    </source>
</evidence>
<name>A0ABU1C8B5_9GAMM</name>
<evidence type="ECO:0000256" key="1">
    <source>
        <dbReference type="ARBA" id="ARBA00001933"/>
    </source>
</evidence>
<comment type="catalytic activity">
    <reaction evidence="5 7">
        <text>meso-2,6-diaminopimelate + H(+) = L-lysine + CO2</text>
        <dbReference type="Rhea" id="RHEA:15101"/>
        <dbReference type="ChEBI" id="CHEBI:15378"/>
        <dbReference type="ChEBI" id="CHEBI:16526"/>
        <dbReference type="ChEBI" id="CHEBI:32551"/>
        <dbReference type="ChEBI" id="CHEBI:57791"/>
        <dbReference type="EC" id="4.1.1.20"/>
    </reaction>
</comment>
<dbReference type="PRINTS" id="PR01179">
    <property type="entry name" value="ODADCRBXLASE"/>
</dbReference>
<dbReference type="InterPro" id="IPR002986">
    <property type="entry name" value="DAP_deCOOHase_LysA"/>
</dbReference>
<dbReference type="InterPro" id="IPR022644">
    <property type="entry name" value="De-COase2_N"/>
</dbReference>
<dbReference type="EMBL" id="JARUHG010000001">
    <property type="protein sequence ID" value="MDR0181426.1"/>
    <property type="molecule type" value="Genomic_DNA"/>
</dbReference>
<dbReference type="SUPFAM" id="SSF50621">
    <property type="entry name" value="Alanine racemase C-terminal domain-like"/>
    <property type="match status" value="1"/>
</dbReference>
<feature type="binding site" evidence="5">
    <location>
        <position position="294"/>
    </location>
    <ligand>
        <name>substrate</name>
    </ligand>
</feature>
<sequence>MQADADTTAYETSVPECVPSICDAVTRTLDGVDLRRLAEQVPTPFYAYSVQAIRTRIASLQNAFRGLDVRICYAVKANSNLAILQLIAQHGVGADIVSHGEMQRSLKAGIPAERIVFSGVGKTADEIDTALVAGVWRFNVESADELHLLQRVAQSRGVCARAAVRINPDVDARTHAKISTGKAENKFGVSIDEARRWFAESASLDHVQLDGLHAHIGSQILDLEPFRTALQRVEAFRRELVEAGHPVASVDIGGGLGVVYRRGIDTPVDIADYASLVRETFAGFKGTLAVEPGRWLVAEAGVLVTRAIRVKQGADRHFLVVDAAMNDLLRPSLYEAWHEIVPLHGRDEANVAYDVVGPVCETGDTFAQRRVMPRCEAGDVLMIEGAGAYGASMGSTYNSRPLPPEVLLDDGRYAIIRRRQTLAEMMAGEQFPQAWHDT</sequence>
<dbReference type="NCBIfam" id="TIGR01048">
    <property type="entry name" value="lysA"/>
    <property type="match status" value="1"/>
</dbReference>
<organism evidence="9 10">
    <name type="scientific">Lysobacter arvi</name>
    <dbReference type="NCBI Taxonomy" id="3038776"/>
    <lineage>
        <taxon>Bacteria</taxon>
        <taxon>Pseudomonadati</taxon>
        <taxon>Pseudomonadota</taxon>
        <taxon>Gammaproteobacteria</taxon>
        <taxon>Lysobacterales</taxon>
        <taxon>Lysobacteraceae</taxon>
        <taxon>Lysobacter</taxon>
    </lineage>
</organism>
<dbReference type="EC" id="4.1.1.20" evidence="5 6"/>
<dbReference type="PRINTS" id="PR01181">
    <property type="entry name" value="DAPDCRBXLASE"/>
</dbReference>
<dbReference type="InterPro" id="IPR000183">
    <property type="entry name" value="Orn/DAP/Arg_de-COase"/>
</dbReference>
<evidence type="ECO:0000256" key="2">
    <source>
        <dbReference type="ARBA" id="ARBA00022793"/>
    </source>
</evidence>
<keyword evidence="5 7" id="KW-0457">Lysine biosynthesis</keyword>
<feature type="binding site" evidence="5">
    <location>
        <position position="361"/>
    </location>
    <ligand>
        <name>substrate</name>
    </ligand>
</feature>
<comment type="function">
    <text evidence="5">Specifically catalyzes the decarboxylation of meso-diaminopimelate (meso-DAP) to L-lysine.</text>
</comment>
<dbReference type="InterPro" id="IPR029066">
    <property type="entry name" value="PLP-binding_barrel"/>
</dbReference>
<evidence type="ECO:0000256" key="7">
    <source>
        <dbReference type="RuleBase" id="RU003738"/>
    </source>
</evidence>
<comment type="caution">
    <text evidence="9">The sequence shown here is derived from an EMBL/GenBank/DDBJ whole genome shotgun (WGS) entry which is preliminary data.</text>
</comment>
<accession>A0ABU1C8B5</accession>
<evidence type="ECO:0000259" key="8">
    <source>
        <dbReference type="Pfam" id="PF02784"/>
    </source>
</evidence>
<feature type="binding site" evidence="5">
    <location>
        <position position="255"/>
    </location>
    <ligand>
        <name>pyridoxal 5'-phosphate</name>
        <dbReference type="ChEBI" id="CHEBI:597326"/>
    </ligand>
</feature>
<proteinExistence type="inferred from homology"/>
<dbReference type="InterPro" id="IPR022657">
    <property type="entry name" value="De-COase2_CS"/>
</dbReference>
<dbReference type="Pfam" id="PF02784">
    <property type="entry name" value="Orn_Arg_deC_N"/>
    <property type="match status" value="1"/>
</dbReference>
<dbReference type="Gene3D" id="2.40.37.10">
    <property type="entry name" value="Lyase, Ornithine Decarboxylase, Chain A, domain 1"/>
    <property type="match status" value="1"/>
</dbReference>
<comment type="cofactor">
    <cofactor evidence="1 5 7">
        <name>pyridoxal 5'-phosphate</name>
        <dbReference type="ChEBI" id="CHEBI:597326"/>
    </cofactor>
</comment>
<feature type="binding site" evidence="5">
    <location>
        <position position="389"/>
    </location>
    <ligand>
        <name>pyridoxal 5'-phosphate</name>
        <dbReference type="ChEBI" id="CHEBI:597326"/>
    </ligand>
</feature>
<dbReference type="InterPro" id="IPR022653">
    <property type="entry name" value="De-COase2_pyr-phos_BS"/>
</dbReference>
<feature type="binding site" evidence="5">
    <location>
        <position position="330"/>
    </location>
    <ligand>
        <name>substrate</name>
    </ligand>
</feature>
<feature type="binding site" evidence="5">
    <location>
        <begin position="291"/>
        <end position="294"/>
    </location>
    <ligand>
        <name>pyridoxal 5'-phosphate</name>
        <dbReference type="ChEBI" id="CHEBI:597326"/>
    </ligand>
</feature>
<feature type="modified residue" description="N6-(pyridoxal phosphate)lysine" evidence="5">
    <location>
        <position position="76"/>
    </location>
</feature>
<dbReference type="Gene3D" id="3.20.20.10">
    <property type="entry name" value="Alanine racemase"/>
    <property type="match status" value="1"/>
</dbReference>
<dbReference type="PANTHER" id="PTHR43727">
    <property type="entry name" value="DIAMINOPIMELATE DECARBOXYLASE"/>
    <property type="match status" value="1"/>
</dbReference>
<keyword evidence="2 5" id="KW-0210">Decarboxylase</keyword>
<keyword evidence="5" id="KW-0028">Amino-acid biosynthesis</keyword>
<dbReference type="HAMAP" id="MF_02120">
    <property type="entry name" value="LysA"/>
    <property type="match status" value="1"/>
</dbReference>
<evidence type="ECO:0000313" key="9">
    <source>
        <dbReference type="EMBL" id="MDR0181426.1"/>
    </source>
</evidence>
<dbReference type="CDD" id="cd06828">
    <property type="entry name" value="PLPDE_III_DapDC"/>
    <property type="match status" value="1"/>
</dbReference>
<evidence type="ECO:0000256" key="4">
    <source>
        <dbReference type="ARBA" id="ARBA00023239"/>
    </source>
</evidence>
<comment type="similarity">
    <text evidence="5">Belongs to the Orn/Lys/Arg decarboxylase class-II family. LysA subfamily.</text>
</comment>
<evidence type="ECO:0000256" key="6">
    <source>
        <dbReference type="NCBIfam" id="TIGR01048"/>
    </source>
</evidence>
<reference evidence="9 10" key="1">
    <citation type="submission" date="2023-04" db="EMBL/GenBank/DDBJ databases">
        <title>Lysobacter sp. strain UC isolated from soil sample.</title>
        <authorList>
            <person name="Choksket S."/>
            <person name="Harshvardhan F."/>
            <person name="Rana R."/>
            <person name="Patil P.B."/>
            <person name="Korpole S."/>
        </authorList>
    </citation>
    <scope>NUCLEOTIDE SEQUENCE [LARGE SCALE GENOMIC DNA]</scope>
    <source>
        <strain evidence="9 10">UC</strain>
    </source>
</reference>
<feature type="domain" description="Orn/DAP/Arg decarboxylase 2 N-terminal" evidence="8">
    <location>
        <begin position="52"/>
        <end position="298"/>
    </location>
</feature>
<protein>
    <recommendedName>
        <fullName evidence="5 6">Diaminopimelate decarboxylase</fullName>
        <shortName evidence="5">DAP decarboxylase</shortName>
        <shortName evidence="5">DAPDC</shortName>
        <ecNumber evidence="5 6">4.1.1.20</ecNumber>
    </recommendedName>
</protein>
<keyword evidence="10" id="KW-1185">Reference proteome</keyword>
<comment type="subunit">
    <text evidence="5">Homodimer.</text>
</comment>
<feature type="binding site" evidence="5">
    <location>
        <position position="334"/>
    </location>
    <ligand>
        <name>substrate</name>
    </ligand>
</feature>
<dbReference type="GO" id="GO:0008836">
    <property type="term" value="F:diaminopimelate decarboxylase activity"/>
    <property type="evidence" value="ECO:0007669"/>
    <property type="project" value="UniProtKB-EC"/>
</dbReference>
<dbReference type="PROSITE" id="PS00878">
    <property type="entry name" value="ODR_DC_2_1"/>
    <property type="match status" value="1"/>
</dbReference>
<comment type="pathway">
    <text evidence="5 7">Amino-acid biosynthesis; L-lysine biosynthesis via DAP pathway; L-lysine from DL-2,6-diaminopimelate: step 1/1.</text>
</comment>
<dbReference type="PROSITE" id="PS00879">
    <property type="entry name" value="ODR_DC_2_2"/>
    <property type="match status" value="1"/>
</dbReference>